<proteinExistence type="predicted"/>
<dbReference type="SMART" id="SM00671">
    <property type="entry name" value="SEL1"/>
    <property type="match status" value="4"/>
</dbReference>
<feature type="chain" id="PRO_5017794965" evidence="1">
    <location>
        <begin position="24"/>
        <end position="298"/>
    </location>
</feature>
<dbReference type="PANTHER" id="PTHR11102">
    <property type="entry name" value="SEL-1-LIKE PROTEIN"/>
    <property type="match status" value="1"/>
</dbReference>
<reference evidence="2 3" key="1">
    <citation type="submission" date="2018-07" db="EMBL/GenBank/DDBJ databases">
        <title>Genomic Encyclopedia of Type Strains, Phase III (KMG-III): the genomes of soil and plant-associated and newly described type strains.</title>
        <authorList>
            <person name="Whitman W."/>
        </authorList>
    </citation>
    <scope>NUCLEOTIDE SEQUENCE [LARGE SCALE GENOMIC DNA]</scope>
    <source>
        <strain evidence="2 3">CECT 8488</strain>
    </source>
</reference>
<dbReference type="OrthoDB" id="112232at2"/>
<evidence type="ECO:0000313" key="3">
    <source>
        <dbReference type="Proteomes" id="UP000256845"/>
    </source>
</evidence>
<dbReference type="EMBL" id="QRDW01000002">
    <property type="protein sequence ID" value="RED52049.1"/>
    <property type="molecule type" value="Genomic_DNA"/>
</dbReference>
<dbReference type="RefSeq" id="WP_115935609.1">
    <property type="nucleotide sequence ID" value="NZ_QRDW01000002.1"/>
</dbReference>
<dbReference type="Gene3D" id="1.25.40.10">
    <property type="entry name" value="Tetratricopeptide repeat domain"/>
    <property type="match status" value="1"/>
</dbReference>
<comment type="caution">
    <text evidence="2">The sequence shown here is derived from an EMBL/GenBank/DDBJ whole genome shotgun (WGS) entry which is preliminary data.</text>
</comment>
<name>A0A3D9HRG5_9PROT</name>
<evidence type="ECO:0000313" key="2">
    <source>
        <dbReference type="EMBL" id="RED52049.1"/>
    </source>
</evidence>
<sequence length="298" mass="33197">MENRLKLAALALSLMIAACQSQVQPTAKTEPSPHHQAELDRYVEMYRNDQSEEAVQGYLKLAEEGFPEAMYALSIHLNSGLGIEQNSKQAFEWSKKAFENGYKPAAAFVGESYYVGNGVVKNITKAVPYLTEAADQGNMHSMFYLGTYYYTQNDPANSVKWTKKAAELGHASASNNLGIFYETGFGIDQSYRKARRSFIRAARKGAIASAYSVSNLSFEGKTGEPDPIDYLKWLYIAIELHQKKDPSSWDREREEVLSKKAKYEAGASPADLTAAREASKVWLGLYEHHLGFTSTGRS</sequence>
<gene>
    <name evidence="2" type="ORF">DFP90_10266</name>
</gene>
<keyword evidence="3" id="KW-1185">Reference proteome</keyword>
<dbReference type="Proteomes" id="UP000256845">
    <property type="component" value="Unassembled WGS sequence"/>
</dbReference>
<evidence type="ECO:0000256" key="1">
    <source>
        <dbReference type="SAM" id="SignalP"/>
    </source>
</evidence>
<dbReference type="InterPro" id="IPR050767">
    <property type="entry name" value="Sel1_AlgK"/>
</dbReference>
<dbReference type="Pfam" id="PF08238">
    <property type="entry name" value="Sel1"/>
    <property type="match status" value="4"/>
</dbReference>
<accession>A0A3D9HRG5</accession>
<organism evidence="2 3">
    <name type="scientific">Aestuariispira insulae</name>
    <dbReference type="NCBI Taxonomy" id="1461337"/>
    <lineage>
        <taxon>Bacteria</taxon>
        <taxon>Pseudomonadati</taxon>
        <taxon>Pseudomonadota</taxon>
        <taxon>Alphaproteobacteria</taxon>
        <taxon>Rhodospirillales</taxon>
        <taxon>Kiloniellaceae</taxon>
        <taxon>Aestuariispira</taxon>
    </lineage>
</organism>
<dbReference type="InterPro" id="IPR011990">
    <property type="entry name" value="TPR-like_helical_dom_sf"/>
</dbReference>
<keyword evidence="1" id="KW-0732">Signal</keyword>
<dbReference type="InterPro" id="IPR006597">
    <property type="entry name" value="Sel1-like"/>
</dbReference>
<dbReference type="AlphaFoldDB" id="A0A3D9HRG5"/>
<dbReference type="PANTHER" id="PTHR11102:SF160">
    <property type="entry name" value="ERAD-ASSOCIATED E3 UBIQUITIN-PROTEIN LIGASE COMPONENT HRD3"/>
    <property type="match status" value="1"/>
</dbReference>
<feature type="signal peptide" evidence="1">
    <location>
        <begin position="1"/>
        <end position="23"/>
    </location>
</feature>
<dbReference type="PROSITE" id="PS51257">
    <property type="entry name" value="PROKAR_LIPOPROTEIN"/>
    <property type="match status" value="1"/>
</dbReference>
<protein>
    <submittedName>
        <fullName evidence="2">Sel1 repeat-containing protein</fullName>
    </submittedName>
</protein>
<dbReference type="SUPFAM" id="SSF81901">
    <property type="entry name" value="HCP-like"/>
    <property type="match status" value="1"/>
</dbReference>